<evidence type="ECO:0000256" key="1">
    <source>
        <dbReference type="ARBA" id="ARBA00004424"/>
    </source>
</evidence>
<comment type="subunit">
    <text evidence="16">Heterodimer of 2 chains generated by proteolytic processing; the large extracellular N-terminal fragment and the membrane-bound C-terminal fragment predominantly remain associated and non-covalently linked. Interacts with CFTR.</text>
</comment>
<feature type="compositionally biased region" description="Polar residues" evidence="17">
    <location>
        <begin position="288"/>
        <end position="318"/>
    </location>
</feature>
<evidence type="ECO:0000256" key="12">
    <source>
        <dbReference type="ARBA" id="ARBA00023180"/>
    </source>
</evidence>
<evidence type="ECO:0000256" key="15">
    <source>
        <dbReference type="ARBA" id="ARBA00083924"/>
    </source>
</evidence>
<dbReference type="InterPro" id="IPR000832">
    <property type="entry name" value="GPCR_2_secretin-like"/>
</dbReference>
<keyword evidence="5 18" id="KW-0812">Transmembrane</keyword>
<dbReference type="Proteomes" id="UP001295444">
    <property type="component" value="Chromosome 01"/>
</dbReference>
<keyword evidence="9 18" id="KW-0472">Membrane</keyword>
<evidence type="ECO:0000256" key="9">
    <source>
        <dbReference type="ARBA" id="ARBA00023136"/>
    </source>
</evidence>
<dbReference type="SMART" id="SM00159">
    <property type="entry name" value="PTX"/>
    <property type="match status" value="1"/>
</dbReference>
<dbReference type="FunFam" id="2.60.220.50:FF:000003">
    <property type="entry name" value="adhesion G-protein coupled receptor G2 isoform X2"/>
    <property type="match status" value="1"/>
</dbReference>
<dbReference type="SMART" id="SM00303">
    <property type="entry name" value="GPS"/>
    <property type="match status" value="1"/>
</dbReference>
<dbReference type="SUPFAM" id="SSF49899">
    <property type="entry name" value="Concanavalin A-like lectins/glucanases"/>
    <property type="match status" value="1"/>
</dbReference>
<keyword evidence="7 18" id="KW-1133">Transmembrane helix</keyword>
<dbReference type="GO" id="GO:0004930">
    <property type="term" value="F:G protein-coupled receptor activity"/>
    <property type="evidence" value="ECO:0007669"/>
    <property type="project" value="UniProtKB-KW"/>
</dbReference>
<feature type="transmembrane region" description="Helical" evidence="18">
    <location>
        <begin position="1076"/>
        <end position="1099"/>
    </location>
</feature>
<feature type="transmembrane region" description="Helical" evidence="18">
    <location>
        <begin position="1001"/>
        <end position="1030"/>
    </location>
</feature>
<keyword evidence="3" id="KW-1003">Cell membrane</keyword>
<feature type="transmembrane region" description="Helical" evidence="18">
    <location>
        <begin position="952"/>
        <end position="974"/>
    </location>
</feature>
<keyword evidence="23" id="KW-1185">Reference proteome</keyword>
<proteinExistence type="inferred from homology"/>
<keyword evidence="6 19" id="KW-0732">Signal</keyword>
<dbReference type="AlphaFoldDB" id="A0AAD1QZ36"/>
<evidence type="ECO:0000256" key="17">
    <source>
        <dbReference type="SAM" id="MobiDB-lite"/>
    </source>
</evidence>
<keyword evidence="8" id="KW-0297">G-protein coupled receptor</keyword>
<feature type="compositionally biased region" description="Polar residues" evidence="17">
    <location>
        <begin position="1130"/>
        <end position="1141"/>
    </location>
</feature>
<dbReference type="InterPro" id="IPR000203">
    <property type="entry name" value="GPS"/>
</dbReference>
<feature type="transmembrane region" description="Helical" evidence="18">
    <location>
        <begin position="908"/>
        <end position="932"/>
    </location>
</feature>
<evidence type="ECO:0000256" key="18">
    <source>
        <dbReference type="SAM" id="Phobius"/>
    </source>
</evidence>
<keyword evidence="11 22" id="KW-0675">Receptor</keyword>
<evidence type="ECO:0000313" key="23">
    <source>
        <dbReference type="Proteomes" id="UP001295444"/>
    </source>
</evidence>
<sequence length="1228" mass="134640">MLPSVFKSVRRGSTNLFSAWLLCVLICVQVMPCIAQTTSFGTFKAVFEKPCNQTMDLKIPLLNMTQFTVCTFINLKSTDPWTAFIYKLPMSPSNKYELGLLGDSGLMKIWMFDTQITINKTLNINTWYRTCIFWYGNNNSMAFYVNGDLTETKILNATQLTGGGTLSLGCSQEINSSLSLGLVGELYMFGMWNRTDNALLGVCIDGNVVPWNTSYWSYNSSVVQMDNSLSCANKENFLEQAVGGSTTTHSVSLTTNINSLVPVLSDLKDHVTDILTSTASEVVDRDNGNGNSSNTKLTTAKNTDSSNTPETTLSSSTYTSNATVDNQCDLNNNSSPGLFCNLSSKCNYSGDIYAVTLQENEDVCIQLENLFIQASETSTNSSLNISTAVTSAYTIGPQTSPSETSTVLPLNMSTTLISQTTENVQTVNTSFSEISTPTTGNFLPNVNTMSNPTTLASGNSSKSCTLIVENSRGVCDIQKQIRDRNDTYKILEIKKIGCCCFDNCPENITSFHSLTCNYSANYTAVNCSGGNPGSGSATSSITTSSISYFSKTTQTIAFTNISTLYTTNIQTTSTALDFKRLNDILTSGNLNSSIVDKVVSDIENMLSGEVSPETATQLVGVLNNFLNISQDLITPVAKRLIRIVDSMGIKLTFPGSSINITSNALAIAVNKINATVFSKTSFGVVSSSGLQVSLGSEEPLNRDGTIILPASLLNGFSSAEKVDISRIQFNFFENTAFFKDSSLSERNLSLVSKVISSSVGNLSITNLTENVTVALKINGLENHTVKCVFWDFNGNNGQGGWESSGCFVDNTTQNETVCKCNHLTSFAILMDVYQTVLNPTDTVILTFITYIGCGISAIFLSVTLVTYIAFEKIRRDYPSKILIQLCAALIGLNLAFLLSPWIALYNNIPGLCIAAAAFLHYFLIVSITWMGLEAFHMYFSLVKVFNTYVRKYMLKFCVIGWGCPAIVVAIILAVNKDLYGLQSHGTFPDGSPDEMCWIKDIIFYITVVGYFGIIFLLNVSMFIVVLIQLCRIKKQKQLGYQRKTTFQDLRSVTGITFLLGITWGLAFFSFGPGKIAILYLFTILNSLQGFFIFIFYCVAKENVRKQWRRYLCCGKLRLAENSDWSKTATNKLKNQTSKQGASSSSSNSIQSNSNSNSTTLLVGNEYFVHPNGNGNVFKERNGVSIMVQNGEVPLHDISMRHSNWNGNPQNASIRRTSNRGSVHFMDQS</sequence>
<keyword evidence="10" id="KW-1015">Disulfide bond</keyword>
<keyword evidence="13" id="KW-0807">Transducer</keyword>
<dbReference type="InterPro" id="IPR013320">
    <property type="entry name" value="ConA-like_dom_sf"/>
</dbReference>
<feature type="signal peptide" evidence="19">
    <location>
        <begin position="1"/>
        <end position="35"/>
    </location>
</feature>
<name>A0AAD1QZ36_PELCU</name>
<dbReference type="GO" id="GO:0007189">
    <property type="term" value="P:adenylate cyclase-activating G protein-coupled receptor signaling pathway"/>
    <property type="evidence" value="ECO:0007669"/>
    <property type="project" value="TreeGrafter"/>
</dbReference>
<dbReference type="GO" id="GO:0007166">
    <property type="term" value="P:cell surface receptor signaling pathway"/>
    <property type="evidence" value="ECO:0007669"/>
    <property type="project" value="InterPro"/>
</dbReference>
<keyword evidence="12" id="KW-0325">Glycoprotein</keyword>
<feature type="region of interest" description="Disordered" evidence="17">
    <location>
        <begin position="282"/>
        <end position="318"/>
    </location>
</feature>
<dbReference type="Pfam" id="PF26574">
    <property type="entry name" value="GAIN_ADGRG2"/>
    <property type="match status" value="1"/>
</dbReference>
<dbReference type="Gene3D" id="1.20.1070.10">
    <property type="entry name" value="Rhodopsin 7-helix transmembrane proteins"/>
    <property type="match status" value="1"/>
</dbReference>
<feature type="transmembrane region" description="Helical" evidence="18">
    <location>
        <begin position="882"/>
        <end position="902"/>
    </location>
</feature>
<organism evidence="22 23">
    <name type="scientific">Pelobates cultripes</name>
    <name type="common">Western spadefoot toad</name>
    <dbReference type="NCBI Taxonomy" id="61616"/>
    <lineage>
        <taxon>Eukaryota</taxon>
        <taxon>Metazoa</taxon>
        <taxon>Chordata</taxon>
        <taxon>Craniata</taxon>
        <taxon>Vertebrata</taxon>
        <taxon>Euteleostomi</taxon>
        <taxon>Amphibia</taxon>
        <taxon>Batrachia</taxon>
        <taxon>Anura</taxon>
        <taxon>Pelobatoidea</taxon>
        <taxon>Pelobatidae</taxon>
        <taxon>Pelobates</taxon>
    </lineage>
</organism>
<dbReference type="PANTHER" id="PTHR12011">
    <property type="entry name" value="ADHESION G-PROTEIN COUPLED RECEPTOR"/>
    <property type="match status" value="1"/>
</dbReference>
<feature type="region of interest" description="Disordered" evidence="17">
    <location>
        <begin position="1130"/>
        <end position="1155"/>
    </location>
</feature>
<comment type="similarity">
    <text evidence="2">Belongs to the G-protein coupled receptor 2 family. Adhesion G-protein coupled receptor (ADGR) subfamily.</text>
</comment>
<evidence type="ECO:0000256" key="2">
    <source>
        <dbReference type="ARBA" id="ARBA00007343"/>
    </source>
</evidence>
<protein>
    <recommendedName>
        <fullName evidence="14">Adhesion G-protein coupled receptor G2</fullName>
    </recommendedName>
    <alternativeName>
        <fullName evidence="15">G-protein coupled receptor 64</fullName>
    </alternativeName>
</protein>
<dbReference type="SUPFAM" id="SSF81321">
    <property type="entry name" value="Family A G protein-coupled receptor-like"/>
    <property type="match status" value="1"/>
</dbReference>
<evidence type="ECO:0000256" key="19">
    <source>
        <dbReference type="SAM" id="SignalP"/>
    </source>
</evidence>
<gene>
    <name evidence="22" type="ORF">PECUL_23A015878</name>
</gene>
<dbReference type="PANTHER" id="PTHR12011:SF264">
    <property type="entry name" value="ADHESION G-PROTEIN COUPLED RECEPTOR G2"/>
    <property type="match status" value="1"/>
</dbReference>
<evidence type="ECO:0000256" key="6">
    <source>
        <dbReference type="ARBA" id="ARBA00022729"/>
    </source>
</evidence>
<evidence type="ECO:0000259" key="20">
    <source>
        <dbReference type="PROSITE" id="PS50221"/>
    </source>
</evidence>
<dbReference type="InterPro" id="IPR046338">
    <property type="entry name" value="GAIN_dom_sf"/>
</dbReference>
<dbReference type="InterPro" id="IPR057244">
    <property type="entry name" value="GAIN_B"/>
</dbReference>
<evidence type="ECO:0000256" key="8">
    <source>
        <dbReference type="ARBA" id="ARBA00023040"/>
    </source>
</evidence>
<dbReference type="FunFam" id="1.20.1070.10:FF:000043">
    <property type="entry name" value="adhesion G-protein coupled receptor G2 isoform X1"/>
    <property type="match status" value="1"/>
</dbReference>
<dbReference type="InterPro" id="IPR017981">
    <property type="entry name" value="GPCR_2-like_7TM"/>
</dbReference>
<feature type="domain" description="GAIN-B" evidence="20">
    <location>
        <begin position="681"/>
        <end position="836"/>
    </location>
</feature>
<comment type="subcellular location">
    <subcellularLocation>
        <location evidence="1">Apical cell membrane</location>
        <topology evidence="1">Multi-pass membrane protein</topology>
    </subcellularLocation>
</comment>
<dbReference type="Gene3D" id="2.60.120.200">
    <property type="match status" value="1"/>
</dbReference>
<evidence type="ECO:0000256" key="10">
    <source>
        <dbReference type="ARBA" id="ARBA00023157"/>
    </source>
</evidence>
<dbReference type="InterPro" id="IPR058857">
    <property type="entry name" value="GAIN_ADGRG2/6"/>
</dbReference>
<evidence type="ECO:0000256" key="3">
    <source>
        <dbReference type="ARBA" id="ARBA00022475"/>
    </source>
</evidence>
<dbReference type="PROSITE" id="PS00650">
    <property type="entry name" value="G_PROTEIN_RECEP_F2_2"/>
    <property type="match status" value="1"/>
</dbReference>
<evidence type="ECO:0000256" key="4">
    <source>
        <dbReference type="ARBA" id="ARBA00022553"/>
    </source>
</evidence>
<reference evidence="22" key="1">
    <citation type="submission" date="2022-03" db="EMBL/GenBank/DDBJ databases">
        <authorList>
            <person name="Alioto T."/>
            <person name="Alioto T."/>
            <person name="Gomez Garrido J."/>
        </authorList>
    </citation>
    <scope>NUCLEOTIDE SEQUENCE</scope>
</reference>
<evidence type="ECO:0000256" key="14">
    <source>
        <dbReference type="ARBA" id="ARBA00069918"/>
    </source>
</evidence>
<dbReference type="Pfam" id="PF01825">
    <property type="entry name" value="GPS"/>
    <property type="match status" value="1"/>
</dbReference>
<dbReference type="Pfam" id="PF00002">
    <property type="entry name" value="7tm_2"/>
    <property type="match status" value="1"/>
</dbReference>
<feature type="transmembrane region" description="Helical" evidence="18">
    <location>
        <begin position="847"/>
        <end position="870"/>
    </location>
</feature>
<dbReference type="EMBL" id="OW240912">
    <property type="protein sequence ID" value="CAH2220593.1"/>
    <property type="molecule type" value="Genomic_DNA"/>
</dbReference>
<accession>A0AAD1QZ36</accession>
<evidence type="ECO:0000256" key="16">
    <source>
        <dbReference type="ARBA" id="ARBA00093560"/>
    </source>
</evidence>
<evidence type="ECO:0000313" key="22">
    <source>
        <dbReference type="EMBL" id="CAH2220593.1"/>
    </source>
</evidence>
<feature type="transmembrane region" description="Helical" evidence="18">
    <location>
        <begin position="1051"/>
        <end position="1070"/>
    </location>
</feature>
<evidence type="ECO:0000256" key="13">
    <source>
        <dbReference type="ARBA" id="ARBA00023224"/>
    </source>
</evidence>
<keyword evidence="4" id="KW-0597">Phosphoprotein</keyword>
<evidence type="ECO:0000256" key="7">
    <source>
        <dbReference type="ARBA" id="ARBA00022989"/>
    </source>
</evidence>
<feature type="chain" id="PRO_5042151709" description="Adhesion G-protein coupled receptor G2" evidence="19">
    <location>
        <begin position="36"/>
        <end position="1228"/>
    </location>
</feature>
<dbReference type="InterPro" id="IPR001759">
    <property type="entry name" value="PTX_dom"/>
</dbReference>
<dbReference type="PRINTS" id="PR00249">
    <property type="entry name" value="GPCRSECRETIN"/>
</dbReference>
<evidence type="ECO:0000259" key="21">
    <source>
        <dbReference type="PROSITE" id="PS50261"/>
    </source>
</evidence>
<dbReference type="GO" id="GO:0016324">
    <property type="term" value="C:apical plasma membrane"/>
    <property type="evidence" value="ECO:0007669"/>
    <property type="project" value="UniProtKB-SubCell"/>
</dbReference>
<dbReference type="CDD" id="cd15444">
    <property type="entry name" value="7tmB2_GPR64"/>
    <property type="match status" value="1"/>
</dbReference>
<dbReference type="InterPro" id="IPR017983">
    <property type="entry name" value="GPCR_2_secretin-like_CS"/>
</dbReference>
<feature type="compositionally biased region" description="Low complexity" evidence="17">
    <location>
        <begin position="1142"/>
        <end position="1155"/>
    </location>
</feature>
<evidence type="ECO:0000256" key="11">
    <source>
        <dbReference type="ARBA" id="ARBA00023170"/>
    </source>
</evidence>
<dbReference type="PROSITE" id="PS50221">
    <property type="entry name" value="GAIN_B"/>
    <property type="match status" value="1"/>
</dbReference>
<dbReference type="Gene3D" id="2.60.220.50">
    <property type="match status" value="1"/>
</dbReference>
<evidence type="ECO:0000256" key="5">
    <source>
        <dbReference type="ARBA" id="ARBA00022692"/>
    </source>
</evidence>
<dbReference type="PROSITE" id="PS50261">
    <property type="entry name" value="G_PROTEIN_RECEP_F2_4"/>
    <property type="match status" value="1"/>
</dbReference>
<feature type="domain" description="G-protein coupled receptors family 2 profile 2" evidence="21">
    <location>
        <begin position="845"/>
        <end position="1100"/>
    </location>
</feature>